<dbReference type="Proteomes" id="UP000812966">
    <property type="component" value="Unassembled WGS sequence"/>
</dbReference>
<dbReference type="OrthoDB" id="6329284at2759"/>
<evidence type="ECO:0000256" key="3">
    <source>
        <dbReference type="ARBA" id="ARBA00022833"/>
    </source>
</evidence>
<dbReference type="InterPro" id="IPR006913">
    <property type="entry name" value="CENP-V/GFA"/>
</dbReference>
<evidence type="ECO:0000259" key="6">
    <source>
        <dbReference type="PROSITE" id="PS51891"/>
    </source>
</evidence>
<evidence type="ECO:0000313" key="7">
    <source>
        <dbReference type="EMBL" id="KAG7558268.1"/>
    </source>
</evidence>
<comment type="similarity">
    <text evidence="1">Belongs to the Gfa family.</text>
</comment>
<dbReference type="PANTHER" id="PTHR33337">
    <property type="entry name" value="GFA DOMAIN-CONTAINING PROTEIN"/>
    <property type="match status" value="1"/>
</dbReference>
<comment type="caution">
    <text evidence="7">The sequence shown here is derived from an EMBL/GenBank/DDBJ whole genome shotgun (WGS) entry which is preliminary data.</text>
</comment>
<name>A0A8K0JLY0_9TREE</name>
<evidence type="ECO:0000313" key="8">
    <source>
        <dbReference type="Proteomes" id="UP000812966"/>
    </source>
</evidence>
<feature type="region of interest" description="Disordered" evidence="5">
    <location>
        <begin position="57"/>
        <end position="85"/>
    </location>
</feature>
<feature type="domain" description="CENP-V/GFA" evidence="6">
    <location>
        <begin position="4"/>
        <end position="157"/>
    </location>
</feature>
<accession>A0A8K0JLY0</accession>
<keyword evidence="3" id="KW-0862">Zinc</keyword>
<keyword evidence="4" id="KW-0456">Lyase</keyword>
<keyword evidence="2" id="KW-0479">Metal-binding</keyword>
<dbReference type="AlphaFoldDB" id="A0A8K0JLY0"/>
<dbReference type="GO" id="GO:0046872">
    <property type="term" value="F:metal ion binding"/>
    <property type="evidence" value="ECO:0007669"/>
    <property type="project" value="UniProtKB-KW"/>
</dbReference>
<sequence length="187" mass="20922">MSRYTGSCSCGALEWSFTSTPSSTVHCWCKACRIAHAAPFVTWSIFPADSLRWQGRHDHLNNKGDNSSDNNSIKPLKADGERETTGSLLRRRAGCCTRNLCADCGTPVMITDQDVSGIISVPTALLEVDMNAESGTSEKDRDVAKRALMPTNHIWLEDRVDWCQVPDDGLPRFERYEEKDRNDKLVK</sequence>
<proteinExistence type="inferred from homology"/>
<reference evidence="7" key="1">
    <citation type="submission" date="2020-04" db="EMBL/GenBank/DDBJ databases">
        <title>Analysis of mating type loci in Filobasidium floriforme.</title>
        <authorList>
            <person name="Nowrousian M."/>
        </authorList>
    </citation>
    <scope>NUCLEOTIDE SEQUENCE</scope>
    <source>
        <strain evidence="7">CBS 6242</strain>
    </source>
</reference>
<protein>
    <recommendedName>
        <fullName evidence="6">CENP-V/GFA domain-containing protein</fullName>
    </recommendedName>
</protein>
<keyword evidence="8" id="KW-1185">Reference proteome</keyword>
<dbReference type="GO" id="GO:0016846">
    <property type="term" value="F:carbon-sulfur lyase activity"/>
    <property type="evidence" value="ECO:0007669"/>
    <property type="project" value="InterPro"/>
</dbReference>
<evidence type="ECO:0000256" key="2">
    <source>
        <dbReference type="ARBA" id="ARBA00022723"/>
    </source>
</evidence>
<evidence type="ECO:0000256" key="4">
    <source>
        <dbReference type="ARBA" id="ARBA00023239"/>
    </source>
</evidence>
<organism evidence="7 8">
    <name type="scientific">Filobasidium floriforme</name>
    <dbReference type="NCBI Taxonomy" id="5210"/>
    <lineage>
        <taxon>Eukaryota</taxon>
        <taxon>Fungi</taxon>
        <taxon>Dikarya</taxon>
        <taxon>Basidiomycota</taxon>
        <taxon>Agaricomycotina</taxon>
        <taxon>Tremellomycetes</taxon>
        <taxon>Filobasidiales</taxon>
        <taxon>Filobasidiaceae</taxon>
        <taxon>Filobasidium</taxon>
    </lineage>
</organism>
<evidence type="ECO:0000256" key="5">
    <source>
        <dbReference type="SAM" id="MobiDB-lite"/>
    </source>
</evidence>
<dbReference type="InterPro" id="IPR011057">
    <property type="entry name" value="Mss4-like_sf"/>
</dbReference>
<dbReference type="SUPFAM" id="SSF51316">
    <property type="entry name" value="Mss4-like"/>
    <property type="match status" value="1"/>
</dbReference>
<gene>
    <name evidence="7" type="ORF">FFLO_02831</name>
</gene>
<dbReference type="Gene3D" id="3.90.1590.10">
    <property type="entry name" value="glutathione-dependent formaldehyde- activating enzyme (gfa)"/>
    <property type="match status" value="1"/>
</dbReference>
<evidence type="ECO:0000256" key="1">
    <source>
        <dbReference type="ARBA" id="ARBA00005495"/>
    </source>
</evidence>
<dbReference type="Pfam" id="PF04828">
    <property type="entry name" value="GFA"/>
    <property type="match status" value="1"/>
</dbReference>
<dbReference type="PANTHER" id="PTHR33337:SF40">
    <property type="entry name" value="CENP-V_GFA DOMAIN-CONTAINING PROTEIN-RELATED"/>
    <property type="match status" value="1"/>
</dbReference>
<dbReference type="EMBL" id="JABELV010000047">
    <property type="protein sequence ID" value="KAG7558268.1"/>
    <property type="molecule type" value="Genomic_DNA"/>
</dbReference>
<dbReference type="PROSITE" id="PS51891">
    <property type="entry name" value="CENP_V_GFA"/>
    <property type="match status" value="1"/>
</dbReference>